<keyword evidence="3" id="KW-1185">Reference proteome</keyword>
<evidence type="ECO:0000256" key="1">
    <source>
        <dbReference type="SAM" id="MobiDB-lite"/>
    </source>
</evidence>
<feature type="compositionally biased region" description="Basic and acidic residues" evidence="1">
    <location>
        <begin position="48"/>
        <end position="73"/>
    </location>
</feature>
<protein>
    <submittedName>
        <fullName evidence="2">Uncharacterized protein</fullName>
    </submittedName>
</protein>
<evidence type="ECO:0000313" key="3">
    <source>
        <dbReference type="Proteomes" id="UP001479436"/>
    </source>
</evidence>
<evidence type="ECO:0000313" key="2">
    <source>
        <dbReference type="EMBL" id="KAK9721475.1"/>
    </source>
</evidence>
<organism evidence="2 3">
    <name type="scientific">Basidiobolus ranarum</name>
    <dbReference type="NCBI Taxonomy" id="34480"/>
    <lineage>
        <taxon>Eukaryota</taxon>
        <taxon>Fungi</taxon>
        <taxon>Fungi incertae sedis</taxon>
        <taxon>Zoopagomycota</taxon>
        <taxon>Entomophthoromycotina</taxon>
        <taxon>Basidiobolomycetes</taxon>
        <taxon>Basidiobolales</taxon>
        <taxon>Basidiobolaceae</taxon>
        <taxon>Basidiobolus</taxon>
    </lineage>
</organism>
<sequence length="92" mass="10566">MHFVINPVRLGQVRNLAFTSRFGVVRFTSNISKGDSKNQTEVYQKSSESIHREWDEKLASNSEADVKADREPEVPLEQLQKQSVEHITSHNK</sequence>
<gene>
    <name evidence="2" type="ORF">K7432_003397</name>
</gene>
<reference evidence="2 3" key="1">
    <citation type="submission" date="2023-04" db="EMBL/GenBank/DDBJ databases">
        <title>Genome of Basidiobolus ranarum AG-B5.</title>
        <authorList>
            <person name="Stajich J.E."/>
            <person name="Carter-House D."/>
            <person name="Gryganskyi A."/>
        </authorList>
    </citation>
    <scope>NUCLEOTIDE SEQUENCE [LARGE SCALE GENOMIC DNA]</scope>
    <source>
        <strain evidence="2 3">AG-B5</strain>
    </source>
</reference>
<comment type="caution">
    <text evidence="2">The sequence shown here is derived from an EMBL/GenBank/DDBJ whole genome shotgun (WGS) entry which is preliminary data.</text>
</comment>
<accession>A0ABR2W680</accession>
<dbReference type="Proteomes" id="UP001479436">
    <property type="component" value="Unassembled WGS sequence"/>
</dbReference>
<feature type="region of interest" description="Disordered" evidence="1">
    <location>
        <begin position="34"/>
        <end position="92"/>
    </location>
</feature>
<name>A0ABR2W680_9FUNG</name>
<proteinExistence type="predicted"/>
<dbReference type="EMBL" id="JASJQH010006979">
    <property type="protein sequence ID" value="KAK9721475.1"/>
    <property type="molecule type" value="Genomic_DNA"/>
</dbReference>
<feature type="compositionally biased region" description="Polar residues" evidence="1">
    <location>
        <begin position="34"/>
        <end position="47"/>
    </location>
</feature>
<feature type="compositionally biased region" description="Basic and acidic residues" evidence="1">
    <location>
        <begin position="83"/>
        <end position="92"/>
    </location>
</feature>